<dbReference type="GO" id="GO:0016887">
    <property type="term" value="F:ATP hydrolysis activity"/>
    <property type="evidence" value="ECO:0007669"/>
    <property type="project" value="InterPro"/>
</dbReference>
<dbReference type="CDD" id="cd19481">
    <property type="entry name" value="RecA-like_protease"/>
    <property type="match status" value="1"/>
</dbReference>
<accession>A0A8J2N772</accession>
<reference evidence="2" key="1">
    <citation type="submission" date="2021-05" db="EMBL/GenBank/DDBJ databases">
        <authorList>
            <person name="Stam R."/>
        </authorList>
    </citation>
    <scope>NUCLEOTIDE SEQUENCE</scope>
    <source>
        <strain evidence="2">CS162</strain>
    </source>
</reference>
<dbReference type="RefSeq" id="XP_043169764.1">
    <property type="nucleotide sequence ID" value="XM_043313829.1"/>
</dbReference>
<organism evidence="2 3">
    <name type="scientific">Alternaria atra</name>
    <dbReference type="NCBI Taxonomy" id="119953"/>
    <lineage>
        <taxon>Eukaryota</taxon>
        <taxon>Fungi</taxon>
        <taxon>Dikarya</taxon>
        <taxon>Ascomycota</taxon>
        <taxon>Pezizomycotina</taxon>
        <taxon>Dothideomycetes</taxon>
        <taxon>Pleosporomycetidae</taxon>
        <taxon>Pleosporales</taxon>
        <taxon>Pleosporineae</taxon>
        <taxon>Pleosporaceae</taxon>
        <taxon>Alternaria</taxon>
        <taxon>Alternaria sect. Ulocladioides</taxon>
    </lineage>
</organism>
<dbReference type="Proteomes" id="UP000676310">
    <property type="component" value="Unassembled WGS sequence"/>
</dbReference>
<dbReference type="InterPro" id="IPR027417">
    <property type="entry name" value="P-loop_NTPase"/>
</dbReference>
<dbReference type="PANTHER" id="PTHR46411">
    <property type="entry name" value="FAMILY ATPASE, PUTATIVE-RELATED"/>
    <property type="match status" value="1"/>
</dbReference>
<evidence type="ECO:0000313" key="2">
    <source>
        <dbReference type="EMBL" id="CAG5162380.1"/>
    </source>
</evidence>
<evidence type="ECO:0000259" key="1">
    <source>
        <dbReference type="SMART" id="SM00382"/>
    </source>
</evidence>
<dbReference type="AlphaFoldDB" id="A0A8J2N772"/>
<dbReference type="Pfam" id="PF22942">
    <property type="entry name" value="DUF7025"/>
    <property type="match status" value="1"/>
</dbReference>
<evidence type="ECO:0000313" key="3">
    <source>
        <dbReference type="Proteomes" id="UP000676310"/>
    </source>
</evidence>
<dbReference type="EMBL" id="CAJRGZ010000019">
    <property type="protein sequence ID" value="CAG5162380.1"/>
    <property type="molecule type" value="Genomic_DNA"/>
</dbReference>
<dbReference type="PANTHER" id="PTHR46411:SF3">
    <property type="entry name" value="AAA+ ATPASE DOMAIN-CONTAINING PROTEIN"/>
    <property type="match status" value="1"/>
</dbReference>
<proteinExistence type="predicted"/>
<dbReference type="InterPro" id="IPR003959">
    <property type="entry name" value="ATPase_AAA_core"/>
</dbReference>
<dbReference type="InterPro" id="IPR003593">
    <property type="entry name" value="AAA+_ATPase"/>
</dbReference>
<protein>
    <recommendedName>
        <fullName evidence="1">AAA+ ATPase domain-containing protein</fullName>
    </recommendedName>
</protein>
<dbReference type="SMART" id="SM00382">
    <property type="entry name" value="AAA"/>
    <property type="match status" value="1"/>
</dbReference>
<feature type="domain" description="AAA+ ATPase" evidence="1">
    <location>
        <begin position="468"/>
        <end position="595"/>
    </location>
</feature>
<dbReference type="GeneID" id="67018072"/>
<name>A0A8J2N772_9PLEO</name>
<dbReference type="InterPro" id="IPR054289">
    <property type="entry name" value="DUF7025"/>
</dbReference>
<dbReference type="GO" id="GO:0005524">
    <property type="term" value="F:ATP binding"/>
    <property type="evidence" value="ECO:0007669"/>
    <property type="project" value="InterPro"/>
</dbReference>
<dbReference type="SUPFAM" id="SSF52540">
    <property type="entry name" value="P-loop containing nucleoside triphosphate hydrolases"/>
    <property type="match status" value="1"/>
</dbReference>
<dbReference type="Pfam" id="PF00004">
    <property type="entry name" value="AAA"/>
    <property type="match status" value="1"/>
</dbReference>
<gene>
    <name evidence="2" type="ORF">ALTATR162_LOCUS6208</name>
</gene>
<dbReference type="Gene3D" id="3.40.50.300">
    <property type="entry name" value="P-loop containing nucleotide triphosphate hydrolases"/>
    <property type="match status" value="1"/>
</dbReference>
<comment type="caution">
    <text evidence="2">The sequence shown here is derived from an EMBL/GenBank/DDBJ whole genome shotgun (WGS) entry which is preliminary data.</text>
</comment>
<keyword evidence="3" id="KW-1185">Reference proteome</keyword>
<dbReference type="OrthoDB" id="10042665at2759"/>
<sequence>MCSYPGMPPQPPQYEMNYAGPWDPSLGPPPVFAPLGPGLPPGIQLPAEDDLTEAVEKGRRCSHKDIYYVPTDQDPNRFHWVDEKPLYYGATGDKLRTKKTREAFAVNVYHRFDEKTDEWLIHEVRINSELLHTALEQILEGYPSLTQHEMKSFSPPFLPFIHRWEAMLGYKDRLDLEPETKGHLQLLQEVLEPLLKESFEKIEDVKKTGHVAFNDLNLVYIPAMMVLEHETDSVGMVRSCQLMYPPPPYPCFWSVGVDVVDWDGRRCGLLAQAKHVSQYYGLRALTSLEVSPLNGLPGEEKIRERLIKRGRTFEQLRGHFFKAFTDQHEERVNERMVIDARAYHKYETPSFPDYAKLSEIGQLTWAQSMNRYSSSVANTPGSPMQVDLSPMTDDECLLTVHYVKCFDIEKKKWQKLDVTKIHEIPWAKRAFDSLVLDQNEKDLVLALVDRDQFKQEKPFDDFIGGKGQGMIMLLCGPPGVGKTLTAEAVSEHLRRPLYKLGAGDLGTTARVVEDNLETALTLCGHFGAVLLLDEADVFMEARTSNNLQRNELVSVFLRLLEYYKGIMILTTNRMRSIDTAFESRIDITLSYSSLTEADRQQVWRNFLATMENSDVDISEPDLINLAKLNFNGRQIKSAIKTARILAAKKEEPLNANHLMVVLKLRRKALGMMDGGADVQEAVEQASDGNELGV</sequence>